<evidence type="ECO:0000256" key="1">
    <source>
        <dbReference type="ARBA" id="ARBA00022630"/>
    </source>
</evidence>
<dbReference type="GO" id="GO:0016491">
    <property type="term" value="F:oxidoreductase activity"/>
    <property type="evidence" value="ECO:0007669"/>
    <property type="project" value="UniProtKB-KW"/>
</dbReference>
<feature type="domain" description="NADH:flavin oxidoreductase/NADH oxidase N-terminal" evidence="3">
    <location>
        <begin position="12"/>
        <end position="346"/>
    </location>
</feature>
<dbReference type="eggNOG" id="COG1902">
    <property type="taxonomic scope" value="Bacteria"/>
</dbReference>
<dbReference type="KEGG" id="msm:MSMEG_2969"/>
<evidence type="ECO:0000256" key="2">
    <source>
        <dbReference type="ARBA" id="ARBA00023002"/>
    </source>
</evidence>
<evidence type="ECO:0000313" key="5">
    <source>
        <dbReference type="Proteomes" id="UP000000757"/>
    </source>
</evidence>
<dbReference type="KEGG" id="msb:LJ00_14775"/>
<dbReference type="InterPro" id="IPR001155">
    <property type="entry name" value="OxRdtase_FMN_N"/>
</dbReference>
<organism evidence="4 5">
    <name type="scientific">Mycolicibacterium smegmatis (strain ATCC 700084 / mc(2)155)</name>
    <name type="common">Mycobacterium smegmatis</name>
    <dbReference type="NCBI Taxonomy" id="246196"/>
    <lineage>
        <taxon>Bacteria</taxon>
        <taxon>Bacillati</taxon>
        <taxon>Actinomycetota</taxon>
        <taxon>Actinomycetes</taxon>
        <taxon>Mycobacteriales</taxon>
        <taxon>Mycobacteriaceae</taxon>
        <taxon>Mycolicibacterium</taxon>
    </lineage>
</organism>
<keyword evidence="1" id="KW-0285">Flavoprotein</keyword>
<protein>
    <submittedName>
        <fullName evidence="4">NADH:flavin oxidoreductase/nadh oxidase</fullName>
    </submittedName>
</protein>
<accession>A0QWK0</accession>
<dbReference type="OrthoDB" id="3169239at2"/>
<dbReference type="PANTHER" id="PTHR43656">
    <property type="entry name" value="BINDING OXIDOREDUCTASE, PUTATIVE (AFU_ORTHOLOGUE AFUA_2G08260)-RELATED"/>
    <property type="match status" value="1"/>
</dbReference>
<dbReference type="Proteomes" id="UP000000757">
    <property type="component" value="Chromosome"/>
</dbReference>
<evidence type="ECO:0000313" key="4">
    <source>
        <dbReference type="EMBL" id="ABK73523.1"/>
    </source>
</evidence>
<dbReference type="GO" id="GO:0010181">
    <property type="term" value="F:FMN binding"/>
    <property type="evidence" value="ECO:0007669"/>
    <property type="project" value="InterPro"/>
</dbReference>
<reference evidence="4 5" key="1">
    <citation type="submission" date="2006-10" db="EMBL/GenBank/DDBJ databases">
        <authorList>
            <person name="Fleischmann R.D."/>
            <person name="Dodson R.J."/>
            <person name="Haft D.H."/>
            <person name="Merkel J.S."/>
            <person name="Nelson W.C."/>
            <person name="Fraser C.M."/>
        </authorList>
    </citation>
    <scope>NUCLEOTIDE SEQUENCE [LARGE SCALE GENOMIC DNA]</scope>
    <source>
        <strain evidence="5">ATCC 700084 / mc(2)155</strain>
    </source>
</reference>
<dbReference type="SUPFAM" id="SSF51395">
    <property type="entry name" value="FMN-linked oxidoreductases"/>
    <property type="match status" value="1"/>
</dbReference>
<dbReference type="Gene3D" id="3.20.20.70">
    <property type="entry name" value="Aldolase class I"/>
    <property type="match status" value="1"/>
</dbReference>
<dbReference type="PATRIC" id="fig|246196.19.peg.2932"/>
<name>A0QWK0_MYCS2</name>
<dbReference type="AlphaFoldDB" id="A0QWK0"/>
<gene>
    <name evidence="4" type="ordered locus">MSMEG_2969</name>
</gene>
<dbReference type="InterPro" id="IPR013785">
    <property type="entry name" value="Aldolase_TIM"/>
</dbReference>
<keyword evidence="5" id="KW-1185">Reference proteome</keyword>
<dbReference type="STRING" id="246196.MSMEG_2969"/>
<dbReference type="InterPro" id="IPR051799">
    <property type="entry name" value="NADH_flavin_oxidoreductase"/>
</dbReference>
<dbReference type="PaxDb" id="246196-MSMEI_2895"/>
<keyword evidence="2" id="KW-0560">Oxidoreductase</keyword>
<dbReference type="RefSeq" id="WP_011728729.1">
    <property type="nucleotide sequence ID" value="NC_008596.1"/>
</dbReference>
<evidence type="ECO:0000259" key="3">
    <source>
        <dbReference type="Pfam" id="PF00724"/>
    </source>
</evidence>
<dbReference type="EMBL" id="CP000480">
    <property type="protein sequence ID" value="ABK73523.1"/>
    <property type="molecule type" value="Genomic_DNA"/>
</dbReference>
<sequence>MTNTHPALTSVRLGGLKLDNRFAVAPMTRVSATADGAPTDAMAGYYAEFARGGFGLVITEGTYTDTTHSQGYLNQPGLATDAHAAGWRPVTDAVHAAGVPIVAQLMHAGALSQGNSHGVETIAPSAVAPRGTMLEEYGGAGTWPTPREMSAADIDAAIAGFVDAAVRARAAGFDGVEIHAANGYLLDQFLTTYTNHRTDEYGGTVAHRIRLAAQISAAVRTAVGADFLVGVRLSQTKVNDFEYRWPGGAQDAEVIFTALAATGIDYLHIASEGRDFIDGARLDDGRTITALARQVTGLPVIANGGMHDTTQAAGVLDGGHADVLSIGRGALANPDLPQRVSSGAPLERFDHGMLSPMATIVNAAAWTAARHRERVPR</sequence>
<proteinExistence type="predicted"/>
<dbReference type="GeneID" id="93457749"/>
<dbReference type="PANTHER" id="PTHR43656:SF2">
    <property type="entry name" value="BINDING OXIDOREDUCTASE, PUTATIVE (AFU_ORTHOLOGUE AFUA_2G08260)-RELATED"/>
    <property type="match status" value="1"/>
</dbReference>
<dbReference type="CDD" id="cd02803">
    <property type="entry name" value="OYE_like_FMN_family"/>
    <property type="match status" value="1"/>
</dbReference>
<dbReference type="Pfam" id="PF00724">
    <property type="entry name" value="Oxidored_FMN"/>
    <property type="match status" value="1"/>
</dbReference>